<feature type="compositionally biased region" description="Basic and acidic residues" evidence="1">
    <location>
        <begin position="865"/>
        <end position="875"/>
    </location>
</feature>
<evidence type="ECO:0000313" key="4">
    <source>
        <dbReference type="Proteomes" id="UP000298493"/>
    </source>
</evidence>
<dbReference type="EMBL" id="SNSC02000009">
    <property type="protein sequence ID" value="TID21713.1"/>
    <property type="molecule type" value="Genomic_DNA"/>
</dbReference>
<feature type="compositionally biased region" description="Acidic residues" evidence="1">
    <location>
        <begin position="716"/>
        <end position="726"/>
    </location>
</feature>
<gene>
    <name evidence="3" type="ORF">E6O75_ATG05108</name>
</gene>
<dbReference type="InterPro" id="IPR009060">
    <property type="entry name" value="UBA-like_sf"/>
</dbReference>
<feature type="compositionally biased region" description="Polar residues" evidence="1">
    <location>
        <begin position="269"/>
        <end position="281"/>
    </location>
</feature>
<feature type="compositionally biased region" description="Basic and acidic residues" evidence="1">
    <location>
        <begin position="657"/>
        <end position="675"/>
    </location>
</feature>
<proteinExistence type="predicted"/>
<feature type="domain" description="UBA" evidence="2">
    <location>
        <begin position="557"/>
        <end position="597"/>
    </location>
</feature>
<feature type="compositionally biased region" description="Basic residues" evidence="1">
    <location>
        <begin position="609"/>
        <end position="619"/>
    </location>
</feature>
<sequence length="946" mass="101990">MALEIQDSDDDFAVTSPTRPGKEEQPSPGGAISKTPSRTKSTDETTSTDRLIREIQNAQQELVGASPARPTHTLTDSTSSPLRASKRRKTTGSSQAGTPESKLGRRKTVKTYGSSSKRTRGLLNPGSSLFDDLKTDDQKSPDATITTAEEMEPVQKSSDKTWSLPASLRQAFQEHEPVSMFPDPSSTVPDNTMTQQRLIEQALSNSRLPLPAQPTEEAAASTTSSFPWSTYLEQSPESKAQTPLKITQISQMLIPDEPSPAAVDPKPLASNTPLQLGSSHTPPGYPENPVRMSVTPTSVTNKPSSSKLRRTKTMGAKSVTSRTPGDLDDELALDKPKSTAKRRKSHAVETLSRTMDEAVPTKPSIDGYVAAAPQSTAKRRQSHVMGTSSSSHPAPEKETSKSMANTFDHVAPEPVQSTHADIVARDISGTALVPSEPDDYALAFNVAAMLSQMQPMPSPQTASPAVVELSTPVVQKKQKGKDSDKGLNRNALPLDSDDLAIGLPKEQYKPRPSRSRSARIVEDTSIDYSKRPETLATAKLKRRKTTNEISQGSPQAIIDADKMAQIGSMGFTPRQTKAALEESAGNIERAVENLLTQTSVGKENSPSKKPNKSRSKSTKQAKAAKLLEVTNLPSELLTVQVTQGSGDKTFYPTADESEVRKSEMPVVHGEEKSLEDTVGLDSAPLPATKSTVGEVVMHETSKQTSSTQKHKGDNVADSDEEDEIIAEPEPSRPAPKSASKRKAMDSEREDEIVAEARHEPPRSVPRTVFKRKVVDSDVEGDYIAEPGLSKEAPKPVAKRTKSLPIKKPKTNDDEGNLEIAAPTQAAKKGRGRPKKVVEIAGVDVETAETPVAEPEKETATLPKSPEPKTRPVNAEEREEQLQTPGSTPKSAAILPSTPEQHSGSSQSRGGVKVGVQHSPLSKSKVPLRVGLSRKKRIAPLLKIIKK</sequence>
<comment type="caution">
    <text evidence="3">The sequence shown here is derived from an EMBL/GenBank/DDBJ whole genome shotgun (WGS) entry which is preliminary data.</text>
</comment>
<feature type="compositionally biased region" description="Basic residues" evidence="1">
    <location>
        <begin position="796"/>
        <end position="808"/>
    </location>
</feature>
<feature type="compositionally biased region" description="Basic and acidic residues" evidence="1">
    <location>
        <begin position="131"/>
        <end position="140"/>
    </location>
</feature>
<feature type="region of interest" description="Disordered" evidence="1">
    <location>
        <begin position="596"/>
        <end position="623"/>
    </location>
</feature>
<dbReference type="PROSITE" id="PS50030">
    <property type="entry name" value="UBA"/>
    <property type="match status" value="1"/>
</dbReference>
<evidence type="ECO:0000256" key="1">
    <source>
        <dbReference type="SAM" id="MobiDB-lite"/>
    </source>
</evidence>
<dbReference type="CDD" id="cd14291">
    <property type="entry name" value="UBA1_NUB1_like"/>
    <property type="match status" value="1"/>
</dbReference>
<keyword evidence="4" id="KW-1185">Reference proteome</keyword>
<feature type="compositionally biased region" description="Polar residues" evidence="1">
    <location>
        <begin position="897"/>
        <end position="908"/>
    </location>
</feature>
<feature type="compositionally biased region" description="Acidic residues" evidence="1">
    <location>
        <begin position="1"/>
        <end position="12"/>
    </location>
</feature>
<name>A0A4Z1P2V1_9PEZI</name>
<evidence type="ECO:0000313" key="3">
    <source>
        <dbReference type="EMBL" id="TID21713.1"/>
    </source>
</evidence>
<dbReference type="AlphaFoldDB" id="A0A4Z1P2V1"/>
<evidence type="ECO:0000259" key="2">
    <source>
        <dbReference type="PROSITE" id="PS50030"/>
    </source>
</evidence>
<feature type="region of interest" description="Disordered" evidence="1">
    <location>
        <begin position="204"/>
        <end position="409"/>
    </location>
</feature>
<feature type="compositionally biased region" description="Polar residues" evidence="1">
    <location>
        <begin position="72"/>
        <end position="82"/>
    </location>
</feature>
<feature type="compositionally biased region" description="Polar residues" evidence="1">
    <location>
        <begin position="34"/>
        <end position="49"/>
    </location>
</feature>
<feature type="region of interest" description="Disordered" evidence="1">
    <location>
        <begin position="781"/>
        <end position="927"/>
    </location>
</feature>
<feature type="region of interest" description="Disordered" evidence="1">
    <location>
        <begin position="641"/>
        <end position="768"/>
    </location>
</feature>
<dbReference type="Proteomes" id="UP000298493">
    <property type="component" value="Unassembled WGS sequence"/>
</dbReference>
<feature type="compositionally biased region" description="Polar residues" evidence="1">
    <location>
        <begin position="220"/>
        <end position="251"/>
    </location>
</feature>
<feature type="region of interest" description="Disordered" evidence="1">
    <location>
        <begin position="1"/>
        <end position="162"/>
    </location>
</feature>
<feature type="compositionally biased region" description="Polar residues" evidence="1">
    <location>
        <begin position="294"/>
        <end position="306"/>
    </location>
</feature>
<accession>A0A4Z1P2V1</accession>
<organism evidence="3 4">
    <name type="scientific">Venturia nashicola</name>
    <dbReference type="NCBI Taxonomy" id="86259"/>
    <lineage>
        <taxon>Eukaryota</taxon>
        <taxon>Fungi</taxon>
        <taxon>Dikarya</taxon>
        <taxon>Ascomycota</taxon>
        <taxon>Pezizomycotina</taxon>
        <taxon>Dothideomycetes</taxon>
        <taxon>Pleosporomycetidae</taxon>
        <taxon>Venturiales</taxon>
        <taxon>Venturiaceae</taxon>
        <taxon>Venturia</taxon>
    </lineage>
</organism>
<dbReference type="SUPFAM" id="SSF46934">
    <property type="entry name" value="UBA-like"/>
    <property type="match status" value="1"/>
</dbReference>
<reference evidence="3 4" key="1">
    <citation type="submission" date="2019-04" db="EMBL/GenBank/DDBJ databases">
        <title>High contiguity whole genome sequence and gene annotation resource for two Venturia nashicola isolates.</title>
        <authorList>
            <person name="Prokchorchik M."/>
            <person name="Won K."/>
            <person name="Lee Y."/>
            <person name="Choi E.D."/>
            <person name="Segonzac C."/>
            <person name="Sohn K.H."/>
        </authorList>
    </citation>
    <scope>NUCLEOTIDE SEQUENCE [LARGE SCALE GENOMIC DNA]</scope>
    <source>
        <strain evidence="3 4">PRI2</strain>
    </source>
</reference>
<dbReference type="SMART" id="SM00165">
    <property type="entry name" value="UBA"/>
    <property type="match status" value="1"/>
</dbReference>
<protein>
    <recommendedName>
        <fullName evidence="2">UBA domain-containing protein</fullName>
    </recommendedName>
</protein>
<dbReference type="Gene3D" id="1.10.8.10">
    <property type="entry name" value="DNA helicase RuvA subunit, C-terminal domain"/>
    <property type="match status" value="1"/>
</dbReference>
<dbReference type="InterPro" id="IPR015940">
    <property type="entry name" value="UBA"/>
</dbReference>
<feature type="region of interest" description="Disordered" evidence="1">
    <location>
        <begin position="474"/>
        <end position="525"/>
    </location>
</feature>